<dbReference type="RefSeq" id="YP_009843557.1">
    <property type="nucleotide sequence ID" value="NC_048749.1"/>
</dbReference>
<evidence type="ECO:0000313" key="1">
    <source>
        <dbReference type="EMBL" id="QAU06294.1"/>
    </source>
</evidence>
<dbReference type="GeneID" id="55613848"/>
<dbReference type="Proteomes" id="UP000290536">
    <property type="component" value="Segment"/>
</dbReference>
<protein>
    <submittedName>
        <fullName evidence="1">Uncharacterized protein</fullName>
    </submittedName>
</protein>
<organism evidence="1 2">
    <name type="scientific">Gordonia phage Rickmore</name>
    <dbReference type="NCBI Taxonomy" id="2507854"/>
    <lineage>
        <taxon>Viruses</taxon>
        <taxon>Duplodnaviria</taxon>
        <taxon>Heunggongvirae</taxon>
        <taxon>Uroviricota</taxon>
        <taxon>Caudoviricetes</taxon>
        <taxon>Deejayvirinae</taxon>
        <taxon>Kenoshavirus</taxon>
        <taxon>Kenoshavirus rickmore</taxon>
    </lineage>
</organism>
<evidence type="ECO:0000313" key="2">
    <source>
        <dbReference type="Proteomes" id="UP000290536"/>
    </source>
</evidence>
<proteinExistence type="predicted"/>
<reference evidence="1 2" key="1">
    <citation type="submission" date="2019-01" db="EMBL/GenBank/DDBJ databases">
        <authorList>
            <person name="Mendiola A."/>
            <person name="Dhungana S."/>
            <person name="Koga A.P."/>
            <person name="Garlena R.A."/>
            <person name="Russell D.A."/>
            <person name="Pope W.H."/>
            <person name="Jacobs-Sera D."/>
            <person name="Hatfull G.F."/>
        </authorList>
    </citation>
    <scope>NUCLEOTIDE SEQUENCE [LARGE SCALE GENOMIC DNA]</scope>
</reference>
<sequence>MAKHRRADGDPPSILVLPTEKTKQLVKMGDTPYCDSCGVLVYDQSPSCEYLHRVAVL</sequence>
<dbReference type="KEGG" id="vg:55613848"/>
<dbReference type="EMBL" id="MK376953">
    <property type="protein sequence ID" value="QAU06294.1"/>
    <property type="molecule type" value="Genomic_DNA"/>
</dbReference>
<accession>A0A410TBJ7</accession>
<name>A0A410TBJ7_9CAUD</name>
<gene>
    <name evidence="1" type="primary">60</name>
    <name evidence="1" type="ORF">SEA_RICKMORE_60</name>
</gene>
<keyword evidence="2" id="KW-1185">Reference proteome</keyword>